<dbReference type="GO" id="GO:0005886">
    <property type="term" value="C:plasma membrane"/>
    <property type="evidence" value="ECO:0007669"/>
    <property type="project" value="UniProtKB-SubCell"/>
</dbReference>
<evidence type="ECO:0000256" key="9">
    <source>
        <dbReference type="SAM" id="SignalP"/>
    </source>
</evidence>
<keyword evidence="6" id="KW-1015">Disulfide bond</keyword>
<dbReference type="SMART" id="SM00408">
    <property type="entry name" value="IGc2"/>
    <property type="match status" value="1"/>
</dbReference>
<sequence>MALLQTGVLHLGPCIIVMLLTCGDFSNSNKLKIGHWINETADEGETVVLYCNGSYDSGEDFVWRKDGNLLFIYSPFINQTVSNYTSSSMSVDPRDPRKLQISNVQPSDSGTYICTPSRIIWILTINGTHNNIPGYLKKTILYTVSSAAGAVAVFCIILCTVWIHRKCKTRTRKNEVELQQPHGRRMDNVQDRQYFERFNSLYGQIVS</sequence>
<keyword evidence="5 8" id="KW-0472">Membrane</keyword>
<reference evidence="11 12" key="1">
    <citation type="submission" date="2021-07" db="EMBL/GenBank/DDBJ databases">
        <authorList>
            <person name="Imarazene B."/>
            <person name="Zahm M."/>
            <person name="Klopp C."/>
            <person name="Cabau C."/>
            <person name="Beille S."/>
            <person name="Jouanno E."/>
            <person name="Castinel A."/>
            <person name="Lluch J."/>
            <person name="Gil L."/>
            <person name="Kuchtly C."/>
            <person name="Lopez Roques C."/>
            <person name="Donnadieu C."/>
            <person name="Parrinello H."/>
            <person name="Journot L."/>
            <person name="Du K."/>
            <person name="Schartl M."/>
            <person name="Retaux S."/>
            <person name="Guiguen Y."/>
        </authorList>
    </citation>
    <scope>NUCLEOTIDE SEQUENCE [LARGE SCALE GENOMIC DNA]</scope>
    <source>
        <strain evidence="11">Pach_M1</strain>
        <tissue evidence="11">Testis</tissue>
    </source>
</reference>
<dbReference type="InterPro" id="IPR013783">
    <property type="entry name" value="Ig-like_fold"/>
</dbReference>
<evidence type="ECO:0000259" key="10">
    <source>
        <dbReference type="PROSITE" id="PS50835"/>
    </source>
</evidence>
<comment type="subcellular location">
    <subcellularLocation>
        <location evidence="1">Cell membrane</location>
    </subcellularLocation>
</comment>
<dbReference type="AlphaFoldDB" id="A0A8T2LPV7"/>
<organism evidence="11 12">
    <name type="scientific">Astyanax mexicanus</name>
    <name type="common">Blind cave fish</name>
    <name type="synonym">Astyanax fasciatus mexicanus</name>
    <dbReference type="NCBI Taxonomy" id="7994"/>
    <lineage>
        <taxon>Eukaryota</taxon>
        <taxon>Metazoa</taxon>
        <taxon>Chordata</taxon>
        <taxon>Craniata</taxon>
        <taxon>Vertebrata</taxon>
        <taxon>Euteleostomi</taxon>
        <taxon>Actinopterygii</taxon>
        <taxon>Neopterygii</taxon>
        <taxon>Teleostei</taxon>
        <taxon>Ostariophysi</taxon>
        <taxon>Characiformes</taxon>
        <taxon>Characoidei</taxon>
        <taxon>Acestrorhamphidae</taxon>
        <taxon>Acestrorhamphinae</taxon>
        <taxon>Astyanax</taxon>
    </lineage>
</organism>
<evidence type="ECO:0000256" key="3">
    <source>
        <dbReference type="ARBA" id="ARBA00022729"/>
    </source>
</evidence>
<keyword evidence="8" id="KW-0812">Transmembrane</keyword>
<dbReference type="InterPro" id="IPR036179">
    <property type="entry name" value="Ig-like_dom_sf"/>
</dbReference>
<comment type="caution">
    <text evidence="11">The sequence shown here is derived from an EMBL/GenBank/DDBJ whole genome shotgun (WGS) entry which is preliminary data.</text>
</comment>
<dbReference type="PANTHER" id="PTHR19433">
    <property type="entry name" value="T-CELL RECEPTOR ALPHA CHAIN V REGION-RELATED"/>
    <property type="match status" value="1"/>
</dbReference>
<keyword evidence="3 9" id="KW-0732">Signal</keyword>
<keyword evidence="7" id="KW-0325">Glycoprotein</keyword>
<name>A0A8T2LPV7_ASTMX</name>
<feature type="transmembrane region" description="Helical" evidence="8">
    <location>
        <begin position="140"/>
        <end position="163"/>
    </location>
</feature>
<evidence type="ECO:0000313" key="11">
    <source>
        <dbReference type="EMBL" id="KAG9271685.1"/>
    </source>
</evidence>
<dbReference type="Proteomes" id="UP000752171">
    <property type="component" value="Unassembled WGS sequence"/>
</dbReference>
<feature type="signal peptide" evidence="9">
    <location>
        <begin position="1"/>
        <end position="28"/>
    </location>
</feature>
<dbReference type="PROSITE" id="PS50835">
    <property type="entry name" value="IG_LIKE"/>
    <property type="match status" value="1"/>
</dbReference>
<dbReference type="Gene3D" id="2.60.40.10">
    <property type="entry name" value="Immunoglobulins"/>
    <property type="match status" value="1"/>
</dbReference>
<dbReference type="GO" id="GO:0002376">
    <property type="term" value="P:immune system process"/>
    <property type="evidence" value="ECO:0007669"/>
    <property type="project" value="UniProtKB-KW"/>
</dbReference>
<evidence type="ECO:0000256" key="2">
    <source>
        <dbReference type="ARBA" id="ARBA00022475"/>
    </source>
</evidence>
<dbReference type="InterPro" id="IPR003599">
    <property type="entry name" value="Ig_sub"/>
</dbReference>
<gene>
    <name evidence="11" type="ORF">AMEX_G14639</name>
</gene>
<dbReference type="InterPro" id="IPR003598">
    <property type="entry name" value="Ig_sub2"/>
</dbReference>
<proteinExistence type="predicted"/>
<evidence type="ECO:0000256" key="1">
    <source>
        <dbReference type="ARBA" id="ARBA00004236"/>
    </source>
</evidence>
<evidence type="ECO:0000256" key="7">
    <source>
        <dbReference type="ARBA" id="ARBA00023180"/>
    </source>
</evidence>
<evidence type="ECO:0000256" key="5">
    <source>
        <dbReference type="ARBA" id="ARBA00023136"/>
    </source>
</evidence>
<dbReference type="GO" id="GO:0009617">
    <property type="term" value="P:response to bacterium"/>
    <property type="evidence" value="ECO:0007669"/>
    <property type="project" value="TreeGrafter"/>
</dbReference>
<evidence type="ECO:0000313" key="12">
    <source>
        <dbReference type="Proteomes" id="UP000752171"/>
    </source>
</evidence>
<keyword evidence="2" id="KW-1003">Cell membrane</keyword>
<dbReference type="InterPro" id="IPR007110">
    <property type="entry name" value="Ig-like_dom"/>
</dbReference>
<dbReference type="EMBL" id="JAICCE010000011">
    <property type="protein sequence ID" value="KAG9271685.1"/>
    <property type="molecule type" value="Genomic_DNA"/>
</dbReference>
<keyword evidence="8" id="KW-1133">Transmembrane helix</keyword>
<evidence type="ECO:0000256" key="8">
    <source>
        <dbReference type="SAM" id="Phobius"/>
    </source>
</evidence>
<feature type="domain" description="Ig-like" evidence="10">
    <location>
        <begin position="13"/>
        <end position="115"/>
    </location>
</feature>
<evidence type="ECO:0000256" key="4">
    <source>
        <dbReference type="ARBA" id="ARBA00022859"/>
    </source>
</evidence>
<dbReference type="InterPro" id="IPR052051">
    <property type="entry name" value="TCR_complex_component"/>
</dbReference>
<keyword evidence="4" id="KW-0391">Immunity</keyword>
<dbReference type="SUPFAM" id="SSF48726">
    <property type="entry name" value="Immunoglobulin"/>
    <property type="match status" value="1"/>
</dbReference>
<evidence type="ECO:0000256" key="6">
    <source>
        <dbReference type="ARBA" id="ARBA00023157"/>
    </source>
</evidence>
<feature type="chain" id="PRO_5035882601" description="Ig-like domain-containing protein" evidence="9">
    <location>
        <begin position="29"/>
        <end position="207"/>
    </location>
</feature>
<dbReference type="SMART" id="SM00409">
    <property type="entry name" value="IG"/>
    <property type="match status" value="1"/>
</dbReference>
<dbReference type="Pfam" id="PF13927">
    <property type="entry name" value="Ig_3"/>
    <property type="match status" value="1"/>
</dbReference>
<accession>A0A8T2LPV7</accession>
<protein>
    <recommendedName>
        <fullName evidence="10">Ig-like domain-containing protein</fullName>
    </recommendedName>
</protein>